<feature type="transmembrane region" description="Helical" evidence="1">
    <location>
        <begin position="71"/>
        <end position="91"/>
    </location>
</feature>
<feature type="transmembrane region" description="Helical" evidence="1">
    <location>
        <begin position="111"/>
        <end position="132"/>
    </location>
</feature>
<dbReference type="PANTHER" id="PTHR34220:SF7">
    <property type="entry name" value="SENSOR HISTIDINE KINASE YPDA"/>
    <property type="match status" value="1"/>
</dbReference>
<keyword evidence="1" id="KW-1133">Transmembrane helix</keyword>
<reference evidence="3 4" key="1">
    <citation type="submission" date="2019-04" db="EMBL/GenBank/DDBJ databases">
        <title>Pedobacter sp. RP-1-16 sp. nov., isolated from Arctic soil.</title>
        <authorList>
            <person name="Dahal R.H."/>
            <person name="Kim D.-U."/>
        </authorList>
    </citation>
    <scope>NUCLEOTIDE SEQUENCE [LARGE SCALE GENOMIC DNA]</scope>
    <source>
        <strain evidence="3 4">RP-1-16</strain>
    </source>
</reference>
<accession>A0A4U1GR62</accession>
<dbReference type="InterPro" id="IPR050640">
    <property type="entry name" value="Bact_2-comp_sensor_kinase"/>
</dbReference>
<feature type="domain" description="Signal transduction histidine kinase internal region" evidence="2">
    <location>
        <begin position="151"/>
        <end position="229"/>
    </location>
</feature>
<name>A0A4U1GR62_9SPHI</name>
<evidence type="ECO:0000259" key="2">
    <source>
        <dbReference type="Pfam" id="PF06580"/>
    </source>
</evidence>
<dbReference type="GO" id="GO:0000155">
    <property type="term" value="F:phosphorelay sensor kinase activity"/>
    <property type="evidence" value="ECO:0007669"/>
    <property type="project" value="InterPro"/>
</dbReference>
<feature type="transmembrane region" description="Helical" evidence="1">
    <location>
        <begin position="39"/>
        <end position="59"/>
    </location>
</feature>
<dbReference type="Proteomes" id="UP000309594">
    <property type="component" value="Unassembled WGS sequence"/>
</dbReference>
<keyword evidence="3" id="KW-0808">Transferase</keyword>
<keyword evidence="3" id="KW-0418">Kinase</keyword>
<evidence type="ECO:0000256" key="1">
    <source>
        <dbReference type="SAM" id="Phobius"/>
    </source>
</evidence>
<proteinExistence type="predicted"/>
<evidence type="ECO:0000313" key="3">
    <source>
        <dbReference type="EMBL" id="TKC65713.1"/>
    </source>
</evidence>
<keyword evidence="1" id="KW-0812">Transmembrane</keyword>
<dbReference type="EMBL" id="SWDX01000001">
    <property type="protein sequence ID" value="TKC65713.1"/>
    <property type="molecule type" value="Genomic_DNA"/>
</dbReference>
<sequence length="339" mass="39846">MGAKYILESKWLQEISILIFSFLLFTVNDWIFITGWRSFFTGTVYFFILYSHAQFNRFFILPILLKEHKPYLYFLLTTTFLFVFSILLFEVSTELLYKNCFLYKSSYQKTYHFQLGTLAGTLICILGSIQILEHYREQKMKTSKELLHNQAQLNVLRAQLNPHFLFNTFNTLYGVSLQYPERSSELIMQVSKLMRYQVENSTKEFISVEDEIDFISSYVELEKERVGYRSEINYTHHTDNGNYRIAPMLLITFIENAFKHGACSIEKCFVDIDINVVQGTLHMHIRNSIPTKKKKVISTKIGLKNTIESLKIIYPHKHQLESFANGEEYVVNLKIELSS</sequence>
<dbReference type="AlphaFoldDB" id="A0A4U1GR62"/>
<gene>
    <name evidence="3" type="ORF">FBD94_02105</name>
</gene>
<dbReference type="PANTHER" id="PTHR34220">
    <property type="entry name" value="SENSOR HISTIDINE KINASE YPDA"/>
    <property type="match status" value="1"/>
</dbReference>
<comment type="caution">
    <text evidence="3">The sequence shown here is derived from an EMBL/GenBank/DDBJ whole genome shotgun (WGS) entry which is preliminary data.</text>
</comment>
<evidence type="ECO:0000313" key="4">
    <source>
        <dbReference type="Proteomes" id="UP000309594"/>
    </source>
</evidence>
<feature type="transmembrane region" description="Helical" evidence="1">
    <location>
        <begin position="12"/>
        <end position="33"/>
    </location>
</feature>
<dbReference type="InterPro" id="IPR010559">
    <property type="entry name" value="Sig_transdc_His_kin_internal"/>
</dbReference>
<keyword evidence="1" id="KW-0472">Membrane</keyword>
<protein>
    <submittedName>
        <fullName evidence="3">Histidine kinase</fullName>
    </submittedName>
</protein>
<organism evidence="3 4">
    <name type="scientific">Pedobacter hiemivivus</name>
    <dbReference type="NCBI Taxonomy" id="2530454"/>
    <lineage>
        <taxon>Bacteria</taxon>
        <taxon>Pseudomonadati</taxon>
        <taxon>Bacteroidota</taxon>
        <taxon>Sphingobacteriia</taxon>
        <taxon>Sphingobacteriales</taxon>
        <taxon>Sphingobacteriaceae</taxon>
        <taxon>Pedobacter</taxon>
    </lineage>
</organism>
<dbReference type="GO" id="GO:0016020">
    <property type="term" value="C:membrane"/>
    <property type="evidence" value="ECO:0007669"/>
    <property type="project" value="InterPro"/>
</dbReference>
<dbReference type="Pfam" id="PF06580">
    <property type="entry name" value="His_kinase"/>
    <property type="match status" value="1"/>
</dbReference>